<feature type="compositionally biased region" description="Polar residues" evidence="6">
    <location>
        <begin position="815"/>
        <end position="827"/>
    </location>
</feature>
<dbReference type="GO" id="GO:0008270">
    <property type="term" value="F:zinc ion binding"/>
    <property type="evidence" value="ECO:0007669"/>
    <property type="project" value="UniProtKB-KW"/>
</dbReference>
<feature type="compositionally biased region" description="Polar residues" evidence="6">
    <location>
        <begin position="1958"/>
        <end position="1975"/>
    </location>
</feature>
<feature type="region of interest" description="Disordered" evidence="6">
    <location>
        <begin position="756"/>
        <end position="784"/>
    </location>
</feature>
<feature type="compositionally biased region" description="Polar residues" evidence="6">
    <location>
        <begin position="329"/>
        <end position="347"/>
    </location>
</feature>
<feature type="region of interest" description="Disordered" evidence="6">
    <location>
        <begin position="160"/>
        <end position="230"/>
    </location>
</feature>
<feature type="compositionally biased region" description="Polar residues" evidence="6">
    <location>
        <begin position="1462"/>
        <end position="1491"/>
    </location>
</feature>
<feature type="compositionally biased region" description="Polar residues" evidence="6">
    <location>
        <begin position="187"/>
        <end position="197"/>
    </location>
</feature>
<reference evidence="8" key="1">
    <citation type="journal article" date="2023" name="Science">
        <title>Genome structures resolve the early diversification of teleost fishes.</title>
        <authorList>
            <person name="Parey E."/>
            <person name="Louis A."/>
            <person name="Montfort J."/>
            <person name="Bouchez O."/>
            <person name="Roques C."/>
            <person name="Iampietro C."/>
            <person name="Lluch J."/>
            <person name="Castinel A."/>
            <person name="Donnadieu C."/>
            <person name="Desvignes T."/>
            <person name="Floi Bucao C."/>
            <person name="Jouanno E."/>
            <person name="Wen M."/>
            <person name="Mejri S."/>
            <person name="Dirks R."/>
            <person name="Jansen H."/>
            <person name="Henkel C."/>
            <person name="Chen W.J."/>
            <person name="Zahm M."/>
            <person name="Cabau C."/>
            <person name="Klopp C."/>
            <person name="Thompson A.W."/>
            <person name="Robinson-Rechavi M."/>
            <person name="Braasch I."/>
            <person name="Lecointre G."/>
            <person name="Bobe J."/>
            <person name="Postlethwait J.H."/>
            <person name="Berthelot C."/>
            <person name="Roest Crollius H."/>
            <person name="Guiguen Y."/>
        </authorList>
    </citation>
    <scope>NUCLEOTIDE SEQUENCE</scope>
    <source>
        <strain evidence="8">WJC10195</strain>
    </source>
</reference>
<feature type="region of interest" description="Disordered" evidence="6">
    <location>
        <begin position="1458"/>
        <end position="1491"/>
    </location>
</feature>
<feature type="region of interest" description="Disordered" evidence="6">
    <location>
        <begin position="815"/>
        <end position="838"/>
    </location>
</feature>
<evidence type="ECO:0000256" key="6">
    <source>
        <dbReference type="SAM" id="MobiDB-lite"/>
    </source>
</evidence>
<comment type="caution">
    <text evidence="8">The sequence shown here is derived from an EMBL/GenBank/DDBJ whole genome shotgun (WGS) entry which is preliminary data.</text>
</comment>
<keyword evidence="1" id="KW-0479">Metal-binding</keyword>
<dbReference type="Gene3D" id="3.30.160.60">
    <property type="entry name" value="Classic Zinc Finger"/>
    <property type="match status" value="2"/>
</dbReference>
<dbReference type="PANTHER" id="PTHR47166:SF1">
    <property type="entry name" value="ZINC FINGER PROTEIN 831"/>
    <property type="match status" value="1"/>
</dbReference>
<feature type="compositionally biased region" description="Polar residues" evidence="6">
    <location>
        <begin position="756"/>
        <end position="765"/>
    </location>
</feature>
<evidence type="ECO:0000313" key="8">
    <source>
        <dbReference type="EMBL" id="KAJ8360876.1"/>
    </source>
</evidence>
<feature type="compositionally biased region" description="Polar residues" evidence="6">
    <location>
        <begin position="1436"/>
        <end position="1446"/>
    </location>
</feature>
<dbReference type="PANTHER" id="PTHR47166">
    <property type="entry name" value="ZINC FINGER PROTEIN 831"/>
    <property type="match status" value="1"/>
</dbReference>
<name>A0A9Q1FL31_SYNKA</name>
<dbReference type="PROSITE" id="PS00028">
    <property type="entry name" value="ZINC_FINGER_C2H2_1"/>
    <property type="match status" value="2"/>
</dbReference>
<dbReference type="FunFam" id="3.30.160.60:FF:000710">
    <property type="entry name" value="Zinc finger protein 768"/>
    <property type="match status" value="1"/>
</dbReference>
<gene>
    <name evidence="8" type="ORF">SKAU_G00174010</name>
</gene>
<feature type="region of interest" description="Disordered" evidence="6">
    <location>
        <begin position="1554"/>
        <end position="1584"/>
    </location>
</feature>
<feature type="compositionally biased region" description="Basic and acidic residues" evidence="6">
    <location>
        <begin position="2094"/>
        <end position="2103"/>
    </location>
</feature>
<feature type="region of interest" description="Disordered" evidence="6">
    <location>
        <begin position="720"/>
        <end position="744"/>
    </location>
</feature>
<feature type="compositionally biased region" description="Polar residues" evidence="6">
    <location>
        <begin position="891"/>
        <end position="925"/>
    </location>
</feature>
<evidence type="ECO:0000313" key="9">
    <source>
        <dbReference type="Proteomes" id="UP001152622"/>
    </source>
</evidence>
<organism evidence="8 9">
    <name type="scientific">Synaphobranchus kaupii</name>
    <name type="common">Kaup's arrowtooth eel</name>
    <dbReference type="NCBI Taxonomy" id="118154"/>
    <lineage>
        <taxon>Eukaryota</taxon>
        <taxon>Metazoa</taxon>
        <taxon>Chordata</taxon>
        <taxon>Craniata</taxon>
        <taxon>Vertebrata</taxon>
        <taxon>Euteleostomi</taxon>
        <taxon>Actinopterygii</taxon>
        <taxon>Neopterygii</taxon>
        <taxon>Teleostei</taxon>
        <taxon>Anguilliformes</taxon>
        <taxon>Synaphobranchidae</taxon>
        <taxon>Synaphobranchus</taxon>
    </lineage>
</organism>
<feature type="region of interest" description="Disordered" evidence="6">
    <location>
        <begin position="1"/>
        <end position="21"/>
    </location>
</feature>
<feature type="compositionally biased region" description="Low complexity" evidence="6">
    <location>
        <begin position="1122"/>
        <end position="1132"/>
    </location>
</feature>
<dbReference type="SUPFAM" id="SSF57667">
    <property type="entry name" value="beta-beta-alpha zinc fingers"/>
    <property type="match status" value="1"/>
</dbReference>
<sequence length="2103" mass="225446">METGKQGFVSIPAPGSSVTAQGEDRMREMQTPLPAMYLQTLGRLPLYPQVANLGRPTGQDAVALPLSISQLPTKQALPLLTFHITGGMHLQQQGQRSGMVAPPTRPKSAGKHVCPHCGRDCLKPSVLEKHLRCHTGERPYPCTVCGIAFKTQSNLYKHKRTQAHARLSSESEKGSFSSQESIPGSGDTCSSSPTLGAQSEDLESFEREVGAPPGSPCTTSSSAQPTAALGKIGPDTGWALHQAALVGLAPVNGNQEKLCSIVQKAELSLGLGTTPTANPPKAEGEQRPPPAPLMSNRHLLLQRQEATFFSKHWESSTSRGKSQSHDSTDSGFSESNEQHWTSSPSNTLHDHSMESLTESSMELQEDHGPLEKPTEPAGGAAAGGAKSRVSMLEKRKLEERISKLISENETLVDDKCLENVRPRKTVLSKQGSIDLPMPYTYKDSFHFEMRTSKQMSMASSQQSLDRRVKQALYNSVPTQQSTSLNHVPLTRSSSLPFSLGSPGLERSSQYGHYQRDGVLLGRRDSSGQLYSGEFVMKSVDQQSSHHRSLVRQSAVDCLPAGEGLNVTSSMEDTYPSSLGSEGDSVDAIGESGSGKCRRKKAQKFSYSKWHMYGGGTFTKLYSTEKGSDHGSLRAKKAVVSTEQGKSHEIQSRNIASLPEPVASVVSTADLTFAATNIQTACRPTCLPDILPSTCSSQPAQEHSSHLSSETHLQRSALTDLSSSMHHSVDRQGSLPAPDCTNGSRAGLVKDIIQEEQNTQHNTTPPCLSHLPSERKKQRTEDGTGMPADIIDLGEEGRNVLACIVSKAGDNNLVRPNQPSPSFCSSVTPKHIHPTKRGDSNKLELQHQGRMDLNLCFIRHHLDQRSLQSHSSAPSIASKLSNTYIPKPAIKQNHSTPNSLSTQTPTAGSTSSETCAASPTIASGLSPTAPPTSGHIHTAPPTLTSEQNHNAMATPAPELSHTAAPTLGQMHTASPQHSATSMATPKLSDTATPSSVCANRSTHFPMEESLSAGKVILLKGVSHTASEDTDYVKTGDIQIFLQIISEEQLSLMEAHLNPQNSQLEASVCQDISQAAVENDGAGMQQQSVSQQLNNFQYSQLLANNAQGHNATDMAHASPSHRTSSAQSSGPSIPSYWEIFSHTEQHQEYQACEKSGHKNSPLLKSIPTSSQDFTNPPAQTDIGECDGTPAVPGYKAGGSEPRSKVGQFVCVHTEPQMHDQCRPADYGFPPLTRNFECPNQEPSKEVSVDSMGVCHQDILPQQRIRADRADFPGLLYSQAPTSSMASSTATVDRSAYPRPYIPDPRSAMAETHTNIEKQTLTGSEERGCAAWAGQKHQKLPMEMPLAVQKNAVNAAGVPPLHMDCRDPLTSQGPKNKMHSTHKHHLYPPPNSLHVWDVAKCADGHFSSDPMHCQNATPSSAPRRMERPTSAEAVGGGDTSSTSHRSPASNRLFIHPRAETPHPTAVSQHSAQTSTCEGPSLFQGSKTKSPAARQCTTDTAEETSHQVDLGHGSLLTDLSQRGTDIAVLPLTPHPGLQDPIQACPPCVTQELPQQVTSEHATPCSVPPEHTEQQQTQNKRHALEASACNSSTEPFLQASLTAIRASQQKPFSGSLPGQHKLCLAADISLSPSEAAEIGSGNVLLHVSVQQKPINQRVQCNVGKQRTKCAIWVNEATVSPRETSEGFRMVRPACSIRGSDVVQAGLGTVRQSTEASSPPFLSDVFSGPDREVSLPQDPVACAGTSAGTLQTERPKLTLKSSNTLCGLSTRPLGRSLSGGALSVSSLMSSQMQVSSNEAQDQIVFHQSLEQAAPKDKMATGQEDMASDSFASSPLYAPEERQKDGTLICADTQKGSQDLDAGHLYSRGSVAQPEQGAQGSRRSLKEQMDGGAEEQGSRRRDITERGGAEETDSGETENRDFINLCTSALSEPYQSLTTDEDVRDRLDDNGSLSNRDSSVLPHFAQTSSQRETAASHTLQSHTPEACPLPVNAGQLGCGKVAQPVGCGVRGMPVTPPLQRTFVSVGSRVQREGLGVTAQADARSPAERPEQPTPAVVCTHPFLSHNSAAHCSVSLSVRASEASVRAGHSSLEEPDTSSSDDEGRLVIELE</sequence>
<feature type="region of interest" description="Disordered" evidence="6">
    <location>
        <begin position="572"/>
        <end position="593"/>
    </location>
</feature>
<proteinExistence type="predicted"/>
<keyword evidence="2" id="KW-0677">Repeat</keyword>
<protein>
    <recommendedName>
        <fullName evidence="7">C2H2-type domain-containing protein</fullName>
    </recommendedName>
</protein>
<feature type="compositionally biased region" description="Polar residues" evidence="6">
    <location>
        <begin position="216"/>
        <end position="225"/>
    </location>
</feature>
<feature type="region of interest" description="Disordered" evidence="6">
    <location>
        <begin position="2075"/>
        <end position="2103"/>
    </location>
</feature>
<feature type="region of interest" description="Disordered" evidence="6">
    <location>
        <begin position="1861"/>
        <end position="1913"/>
    </location>
</feature>
<feature type="compositionally biased region" description="Basic and acidic residues" evidence="6">
    <location>
        <begin position="1889"/>
        <end position="1902"/>
    </location>
</feature>
<dbReference type="EMBL" id="JAINUF010000005">
    <property type="protein sequence ID" value="KAJ8360876.1"/>
    <property type="molecule type" value="Genomic_DNA"/>
</dbReference>
<feature type="domain" description="C2H2-type" evidence="7">
    <location>
        <begin position="112"/>
        <end position="139"/>
    </location>
</feature>
<evidence type="ECO:0000259" key="7">
    <source>
        <dbReference type="PROSITE" id="PS50157"/>
    </source>
</evidence>
<evidence type="ECO:0000256" key="5">
    <source>
        <dbReference type="PROSITE-ProRule" id="PRU00042"/>
    </source>
</evidence>
<feature type="region of interest" description="Disordered" evidence="6">
    <location>
        <begin position="1404"/>
        <end position="1446"/>
    </location>
</feature>
<evidence type="ECO:0000256" key="3">
    <source>
        <dbReference type="ARBA" id="ARBA00022771"/>
    </source>
</evidence>
<dbReference type="OrthoDB" id="6077919at2759"/>
<feature type="compositionally biased region" description="Basic and acidic residues" evidence="6">
    <location>
        <begin position="364"/>
        <end position="374"/>
    </location>
</feature>
<dbReference type="SMART" id="SM00355">
    <property type="entry name" value="ZnF_C2H2"/>
    <property type="match status" value="2"/>
</dbReference>
<accession>A0A9Q1FL31</accession>
<evidence type="ECO:0000256" key="4">
    <source>
        <dbReference type="ARBA" id="ARBA00022833"/>
    </source>
</evidence>
<keyword evidence="3 5" id="KW-0863">Zinc-finger</keyword>
<feature type="region of interest" description="Disordered" evidence="6">
    <location>
        <begin position="694"/>
        <end position="713"/>
    </location>
</feature>
<feature type="region of interest" description="Disordered" evidence="6">
    <location>
        <begin position="1926"/>
        <end position="1975"/>
    </location>
</feature>
<dbReference type="Proteomes" id="UP001152622">
    <property type="component" value="Chromosome 5"/>
</dbReference>
<feature type="compositionally biased region" description="Basic and acidic residues" evidence="6">
    <location>
        <begin position="771"/>
        <end position="781"/>
    </location>
</feature>
<feature type="region of interest" description="Disordered" evidence="6">
    <location>
        <begin position="1109"/>
        <end position="1132"/>
    </location>
</feature>
<feature type="domain" description="C2H2-type" evidence="7">
    <location>
        <begin position="140"/>
        <end position="169"/>
    </location>
</feature>
<feature type="region of interest" description="Disordered" evidence="6">
    <location>
        <begin position="968"/>
        <end position="993"/>
    </location>
</feature>
<evidence type="ECO:0000256" key="1">
    <source>
        <dbReference type="ARBA" id="ARBA00022723"/>
    </source>
</evidence>
<feature type="region of interest" description="Disordered" evidence="6">
    <location>
        <begin position="271"/>
        <end position="294"/>
    </location>
</feature>
<dbReference type="InterPro" id="IPR036236">
    <property type="entry name" value="Znf_C2H2_sf"/>
</dbReference>
<evidence type="ECO:0000256" key="2">
    <source>
        <dbReference type="ARBA" id="ARBA00022737"/>
    </source>
</evidence>
<feature type="region of interest" description="Disordered" evidence="6">
    <location>
        <begin position="887"/>
        <end position="947"/>
    </location>
</feature>
<feature type="region of interest" description="Disordered" evidence="6">
    <location>
        <begin position="311"/>
        <end position="388"/>
    </location>
</feature>
<keyword evidence="9" id="KW-1185">Reference proteome</keyword>
<dbReference type="InterPro" id="IPR013087">
    <property type="entry name" value="Znf_C2H2_type"/>
</dbReference>
<dbReference type="PROSITE" id="PS50157">
    <property type="entry name" value="ZINC_FINGER_C2H2_2"/>
    <property type="match status" value="2"/>
</dbReference>
<keyword evidence="4" id="KW-0862">Zinc</keyword>